<dbReference type="GO" id="GO:0000723">
    <property type="term" value="P:telomere maintenance"/>
    <property type="evidence" value="ECO:0007669"/>
    <property type="project" value="InterPro"/>
</dbReference>
<dbReference type="GO" id="GO:0004675">
    <property type="term" value="F:transmembrane receptor protein serine/threonine kinase activity"/>
    <property type="evidence" value="ECO:0007669"/>
    <property type="project" value="InterPro"/>
</dbReference>
<gene>
    <name evidence="7" type="ORF">QYM36_014583</name>
</gene>
<dbReference type="GO" id="GO:0006281">
    <property type="term" value="P:DNA repair"/>
    <property type="evidence" value="ECO:0007669"/>
    <property type="project" value="UniProtKB-KW"/>
</dbReference>
<dbReference type="Proteomes" id="UP001187531">
    <property type="component" value="Unassembled WGS sequence"/>
</dbReference>
<dbReference type="EMBL" id="JAVRJZ010000018">
    <property type="protein sequence ID" value="KAK2708997.1"/>
    <property type="molecule type" value="Genomic_DNA"/>
</dbReference>
<dbReference type="EC" id="5.6.2.3" evidence="4"/>
<organism evidence="7 8">
    <name type="scientific">Artemia franciscana</name>
    <name type="common">Brine shrimp</name>
    <name type="synonym">Artemia sanfranciscana</name>
    <dbReference type="NCBI Taxonomy" id="6661"/>
    <lineage>
        <taxon>Eukaryota</taxon>
        <taxon>Metazoa</taxon>
        <taxon>Ecdysozoa</taxon>
        <taxon>Arthropoda</taxon>
        <taxon>Crustacea</taxon>
        <taxon>Branchiopoda</taxon>
        <taxon>Anostraca</taxon>
        <taxon>Artemiidae</taxon>
        <taxon>Artemia</taxon>
    </lineage>
</organism>
<keyword evidence="4" id="KW-0547">Nucleotide-binding</keyword>
<dbReference type="SUPFAM" id="SSF57302">
    <property type="entry name" value="Snake toxin-like"/>
    <property type="match status" value="1"/>
</dbReference>
<keyword evidence="4" id="KW-0234">DNA repair</keyword>
<evidence type="ECO:0000313" key="8">
    <source>
        <dbReference type="Proteomes" id="UP001187531"/>
    </source>
</evidence>
<keyword evidence="4" id="KW-0233">DNA recombination</keyword>
<evidence type="ECO:0000256" key="5">
    <source>
        <dbReference type="SAM" id="Phobius"/>
    </source>
</evidence>
<keyword evidence="8" id="KW-1185">Reference proteome</keyword>
<keyword evidence="4" id="KW-0378">Hydrolase</keyword>
<dbReference type="Pfam" id="PF08515">
    <property type="entry name" value="TGF_beta_GS"/>
    <property type="match status" value="1"/>
</dbReference>
<dbReference type="Gene3D" id="3.40.50.300">
    <property type="entry name" value="P-loop containing nucleotide triphosphate hydrolases"/>
    <property type="match status" value="1"/>
</dbReference>
<protein>
    <recommendedName>
        <fullName evidence="4">ATP-dependent DNA helicase</fullName>
        <ecNumber evidence="4">5.6.2.3</ecNumber>
    </recommendedName>
</protein>
<dbReference type="InterPro" id="IPR027417">
    <property type="entry name" value="P-loop_NTPase"/>
</dbReference>
<dbReference type="CDD" id="cd18809">
    <property type="entry name" value="SF1_C_RecD"/>
    <property type="match status" value="1"/>
</dbReference>
<evidence type="ECO:0000256" key="2">
    <source>
        <dbReference type="ARBA" id="ARBA00022729"/>
    </source>
</evidence>
<evidence type="ECO:0000313" key="7">
    <source>
        <dbReference type="EMBL" id="KAK2708997.1"/>
    </source>
</evidence>
<dbReference type="SMART" id="SM00467">
    <property type="entry name" value="GS"/>
    <property type="match status" value="1"/>
</dbReference>
<keyword evidence="3 5" id="KW-0472">Membrane</keyword>
<dbReference type="CDD" id="cd23600">
    <property type="entry name" value="TFP_LU_ECD_Sax"/>
    <property type="match status" value="1"/>
</dbReference>
<dbReference type="InterPro" id="IPR049163">
    <property type="entry name" value="Pif1-like_2B_dom"/>
</dbReference>
<keyword evidence="4" id="KW-0347">Helicase</keyword>
<dbReference type="PANTHER" id="PTHR47642">
    <property type="entry name" value="ATP-DEPENDENT DNA HELICASE"/>
    <property type="match status" value="1"/>
</dbReference>
<proteinExistence type="inferred from homology"/>
<dbReference type="GO" id="GO:0005524">
    <property type="term" value="F:ATP binding"/>
    <property type="evidence" value="ECO:0007669"/>
    <property type="project" value="UniProtKB-KW"/>
</dbReference>
<keyword evidence="5" id="KW-1133">Transmembrane helix</keyword>
<comment type="cofactor">
    <cofactor evidence="4">
        <name>Mg(2+)</name>
        <dbReference type="ChEBI" id="CHEBI:18420"/>
    </cofactor>
</comment>
<dbReference type="InterPro" id="IPR045860">
    <property type="entry name" value="Snake_toxin-like_sf"/>
</dbReference>
<dbReference type="SUPFAM" id="SSF52540">
    <property type="entry name" value="P-loop containing nucleoside triphosphate hydrolases"/>
    <property type="match status" value="4"/>
</dbReference>
<dbReference type="InterPro" id="IPR000472">
    <property type="entry name" value="Activin_recp"/>
</dbReference>
<reference evidence="7" key="1">
    <citation type="submission" date="2023-07" db="EMBL/GenBank/DDBJ databases">
        <title>Chromosome-level genome assembly of Artemia franciscana.</title>
        <authorList>
            <person name="Jo E."/>
        </authorList>
    </citation>
    <scope>NUCLEOTIDE SEQUENCE</scope>
    <source>
        <tissue evidence="7">Whole body</tissue>
    </source>
</reference>
<dbReference type="SUPFAM" id="SSF56112">
    <property type="entry name" value="Protein kinase-like (PK-like)"/>
    <property type="match status" value="1"/>
</dbReference>
<dbReference type="InterPro" id="IPR010285">
    <property type="entry name" value="DNA_helicase_pif1-like_DEAD"/>
</dbReference>
<dbReference type="Pfam" id="PF21530">
    <property type="entry name" value="Pif1_2B_dom"/>
    <property type="match status" value="2"/>
</dbReference>
<dbReference type="AlphaFoldDB" id="A0AA88HQG4"/>
<dbReference type="InterPro" id="IPR051055">
    <property type="entry name" value="PIF1_helicase"/>
</dbReference>
<dbReference type="Gene3D" id="3.30.200.20">
    <property type="entry name" value="Phosphorylase Kinase, domain 1"/>
    <property type="match status" value="1"/>
</dbReference>
<dbReference type="Pfam" id="PF05970">
    <property type="entry name" value="PIF1"/>
    <property type="match status" value="2"/>
</dbReference>
<evidence type="ECO:0000256" key="1">
    <source>
        <dbReference type="ARBA" id="ARBA00004370"/>
    </source>
</evidence>
<sequence>MPKFNCYSCNPPDCEDLTECQGAYKCWKSRVREVSGDEQVARGCTTNADQVAFYCAPGETESAQAFQKEGALYKIECCSEEFCNNGTFPELPVATFIDFYEEEIGVKHYVLLALAVICPVAIALLIFGVAFGAMRQRHRQRISRLLLLAGAPDDFSYKDDIKATAAGDSTLREIFEHSVSSGSGSGAPLLIQRTLGKQISLNECVGKGRYGEVWRGRWNGESVAVKIFFSKDEASWNRETEEFVREECPVVVMAPTGLAAHSIKGVTIHRCLSLPVDQQTTAKYSSLSAEQLLTLRKTLGRTRLFIIDEISMVSSLMLMYIHLRLTEIKSTNFPMGNANFVLFGDFLQLRPVSANPPFIPLTRLEIRNRLGSMGSFNLWHEFEYDELTINMRQKNDEPYADTLANIRLGNCEEQHLQCLSRRKFGCMSRATSEEITQLYCNLFKEGKVPVILMPTNDDCRLINNILLKETSSKHVTLTAIDCLSSVVRNKRIEEEAAKSVSSFADDCKRTAGALTTLVLSIGARVMLQRNIAMDKGLVNGSMGYVKEFKSSPSGEIVSVWVQFDGQDQLTSIGRATVRFEALKEVYYTRKQFPLQLAFAITIHKSQGLSLECAIVDAVSRCFGPGMIYVALSRVTTSAGLHLVELDPSKIIADMEAISEYNRLRKSITSEELSNDFNSLNLDQKRIVDRIIGNLKNGSNDKPIRLIVSGFGGTGKSRVISVLRRFICQEFVREECPVVVMAPTGLAAHSIKGVTIHRCLSLPVDQQKTAKYSSLSTEQLLTLRKTLGRTRLFIIDEISMVSSLMLMYIHLRLTEIKSTNFPMGNANFVLFGDFLQLRPVSANPPFIPLTRLEIRNRLGSMGSFNLWHEFEYDELTINMRQKNDKPYADTLANIRLGNCEEQHLQCLSTRKFGCMSRATSEEITKLYCNLCKEGKVPVILMPTNDDCRLINNTLLKETSSKHVTLTAIDCLSSVVRNKRIEEEAAKSVSSFADDCKRTAGALTTLVLSIGARVMLQRNIAVDKGLVNGSMGYVKEFKSIPSGEIVSVWYNLMVKIS</sequence>
<dbReference type="GO" id="GO:0016787">
    <property type="term" value="F:hydrolase activity"/>
    <property type="evidence" value="ECO:0007669"/>
    <property type="project" value="UniProtKB-KW"/>
</dbReference>
<accession>A0AA88HQG4</accession>
<dbReference type="PROSITE" id="PS51256">
    <property type="entry name" value="GS"/>
    <property type="match status" value="1"/>
</dbReference>
<dbReference type="InterPro" id="IPR011009">
    <property type="entry name" value="Kinase-like_dom_sf"/>
</dbReference>
<dbReference type="GO" id="GO:0006310">
    <property type="term" value="P:DNA recombination"/>
    <property type="evidence" value="ECO:0007669"/>
    <property type="project" value="UniProtKB-KW"/>
</dbReference>
<dbReference type="GO" id="GO:0043139">
    <property type="term" value="F:5'-3' DNA helicase activity"/>
    <property type="evidence" value="ECO:0007669"/>
    <property type="project" value="UniProtKB-EC"/>
</dbReference>
<dbReference type="InterPro" id="IPR003605">
    <property type="entry name" value="GS_dom"/>
</dbReference>
<comment type="subcellular location">
    <subcellularLocation>
        <location evidence="1">Membrane</location>
    </subcellularLocation>
</comment>
<comment type="similarity">
    <text evidence="4">Belongs to the helicase family.</text>
</comment>
<dbReference type="Gene3D" id="2.10.60.10">
    <property type="entry name" value="CD59"/>
    <property type="match status" value="1"/>
</dbReference>
<evidence type="ECO:0000256" key="4">
    <source>
        <dbReference type="RuleBase" id="RU363044"/>
    </source>
</evidence>
<comment type="caution">
    <text evidence="7">The sequence shown here is derived from an EMBL/GenBank/DDBJ whole genome shotgun (WGS) entry which is preliminary data.</text>
</comment>
<keyword evidence="2" id="KW-0732">Signal</keyword>
<feature type="domain" description="GS" evidence="6">
    <location>
        <begin position="169"/>
        <end position="198"/>
    </location>
</feature>
<comment type="catalytic activity">
    <reaction evidence="4">
        <text>ATP + H2O = ADP + phosphate + H(+)</text>
        <dbReference type="Rhea" id="RHEA:13065"/>
        <dbReference type="ChEBI" id="CHEBI:15377"/>
        <dbReference type="ChEBI" id="CHEBI:15378"/>
        <dbReference type="ChEBI" id="CHEBI:30616"/>
        <dbReference type="ChEBI" id="CHEBI:43474"/>
        <dbReference type="ChEBI" id="CHEBI:456216"/>
        <dbReference type="EC" id="5.6.2.3"/>
    </reaction>
</comment>
<evidence type="ECO:0000259" key="6">
    <source>
        <dbReference type="PROSITE" id="PS51256"/>
    </source>
</evidence>
<keyword evidence="4" id="KW-0227">DNA damage</keyword>
<dbReference type="GO" id="GO:0016020">
    <property type="term" value="C:membrane"/>
    <property type="evidence" value="ECO:0007669"/>
    <property type="project" value="UniProtKB-SubCell"/>
</dbReference>
<evidence type="ECO:0000256" key="3">
    <source>
        <dbReference type="ARBA" id="ARBA00023136"/>
    </source>
</evidence>
<feature type="transmembrane region" description="Helical" evidence="5">
    <location>
        <begin position="109"/>
        <end position="134"/>
    </location>
</feature>
<dbReference type="Pfam" id="PF01064">
    <property type="entry name" value="Activin_recp"/>
    <property type="match status" value="1"/>
</dbReference>
<keyword evidence="4" id="KW-0067">ATP-binding</keyword>
<keyword evidence="5" id="KW-0812">Transmembrane</keyword>
<name>A0AA88HQG4_ARTSF</name>